<evidence type="ECO:0000256" key="1">
    <source>
        <dbReference type="SAM" id="MobiDB-lite"/>
    </source>
</evidence>
<evidence type="ECO:0000313" key="3">
    <source>
        <dbReference type="Proteomes" id="UP000823775"/>
    </source>
</evidence>
<dbReference type="EMBL" id="JACEIK010000090">
    <property type="protein sequence ID" value="MCD7449276.1"/>
    <property type="molecule type" value="Genomic_DNA"/>
</dbReference>
<reference evidence="2 3" key="1">
    <citation type="journal article" date="2021" name="BMC Genomics">
        <title>Datura genome reveals duplications of psychoactive alkaloid biosynthetic genes and high mutation rate following tissue culture.</title>
        <authorList>
            <person name="Rajewski A."/>
            <person name="Carter-House D."/>
            <person name="Stajich J."/>
            <person name="Litt A."/>
        </authorList>
    </citation>
    <scope>NUCLEOTIDE SEQUENCE [LARGE SCALE GENOMIC DNA]</scope>
    <source>
        <strain evidence="2">AR-01</strain>
    </source>
</reference>
<feature type="compositionally biased region" description="Acidic residues" evidence="1">
    <location>
        <begin position="102"/>
        <end position="113"/>
    </location>
</feature>
<organism evidence="2 3">
    <name type="scientific">Datura stramonium</name>
    <name type="common">Jimsonweed</name>
    <name type="synonym">Common thornapple</name>
    <dbReference type="NCBI Taxonomy" id="4076"/>
    <lineage>
        <taxon>Eukaryota</taxon>
        <taxon>Viridiplantae</taxon>
        <taxon>Streptophyta</taxon>
        <taxon>Embryophyta</taxon>
        <taxon>Tracheophyta</taxon>
        <taxon>Spermatophyta</taxon>
        <taxon>Magnoliopsida</taxon>
        <taxon>eudicotyledons</taxon>
        <taxon>Gunneridae</taxon>
        <taxon>Pentapetalae</taxon>
        <taxon>asterids</taxon>
        <taxon>lamiids</taxon>
        <taxon>Solanales</taxon>
        <taxon>Solanaceae</taxon>
        <taxon>Solanoideae</taxon>
        <taxon>Datureae</taxon>
        <taxon>Datura</taxon>
    </lineage>
</organism>
<gene>
    <name evidence="2" type="ORF">HAX54_051016</name>
</gene>
<comment type="caution">
    <text evidence="2">The sequence shown here is derived from an EMBL/GenBank/DDBJ whole genome shotgun (WGS) entry which is preliminary data.</text>
</comment>
<name>A0ABS8RSQ2_DATST</name>
<evidence type="ECO:0000313" key="2">
    <source>
        <dbReference type="EMBL" id="MCD7449276.1"/>
    </source>
</evidence>
<feature type="region of interest" description="Disordered" evidence="1">
    <location>
        <begin position="77"/>
        <end position="123"/>
    </location>
</feature>
<accession>A0ABS8RSQ2</accession>
<proteinExistence type="predicted"/>
<sequence>MTKKKKCPLESSRNQLGTLSKCFREKLNGFDYYNPVPASDLPINPGNRSVSWKPARFPSSKDTPYPDDIVNELRHHRYLDRDEDGSQARGAGQSEGSSYMMGEDEDEDEDEGVAEVMFKGALG</sequence>
<dbReference type="Proteomes" id="UP000823775">
    <property type="component" value="Unassembled WGS sequence"/>
</dbReference>
<keyword evidence="3" id="KW-1185">Reference proteome</keyword>
<protein>
    <submittedName>
        <fullName evidence="2">Uncharacterized protein</fullName>
    </submittedName>
</protein>